<dbReference type="Proteomes" id="UP000003157">
    <property type="component" value="Unassembled WGS sequence"/>
</dbReference>
<gene>
    <name evidence="2" type="ORF">HMPREF9488_01941</name>
</gene>
<dbReference type="eggNOG" id="COG1020">
    <property type="taxonomic scope" value="Bacteria"/>
</dbReference>
<dbReference type="OrthoDB" id="2203190at2"/>
<dbReference type="InterPro" id="IPR042099">
    <property type="entry name" value="ANL_N_sf"/>
</dbReference>
<dbReference type="PANTHER" id="PTHR45527">
    <property type="entry name" value="NONRIBOSOMAL PEPTIDE SYNTHETASE"/>
    <property type="match status" value="1"/>
</dbReference>
<dbReference type="GeneID" id="78229884"/>
<dbReference type="Pfam" id="PF00501">
    <property type="entry name" value="AMP-binding"/>
    <property type="match status" value="1"/>
</dbReference>
<evidence type="ECO:0000259" key="1">
    <source>
        <dbReference type="Pfam" id="PF00501"/>
    </source>
</evidence>
<dbReference type="SUPFAM" id="SSF56801">
    <property type="entry name" value="Acetyl-CoA synthetase-like"/>
    <property type="match status" value="1"/>
</dbReference>
<dbReference type="InterPro" id="IPR045851">
    <property type="entry name" value="AMP-bd_C_sf"/>
</dbReference>
<dbReference type="RefSeq" id="WP_008789042.1">
    <property type="nucleotide sequence ID" value="NZ_AKCB01000001.1"/>
</dbReference>
<organism evidence="2 3">
    <name type="scientific">Coprobacillus cateniformis</name>
    <dbReference type="NCBI Taxonomy" id="100884"/>
    <lineage>
        <taxon>Bacteria</taxon>
        <taxon>Bacillati</taxon>
        <taxon>Bacillota</taxon>
        <taxon>Erysipelotrichia</taxon>
        <taxon>Erysipelotrichales</taxon>
        <taxon>Coprobacillaceae</taxon>
        <taxon>Coprobacillus</taxon>
    </lineage>
</organism>
<evidence type="ECO:0000313" key="3">
    <source>
        <dbReference type="Proteomes" id="UP000003157"/>
    </source>
</evidence>
<dbReference type="GO" id="GO:0005737">
    <property type="term" value="C:cytoplasm"/>
    <property type="evidence" value="ECO:0007669"/>
    <property type="project" value="TreeGrafter"/>
</dbReference>
<dbReference type="STRING" id="100884.GCA_000269565_02037"/>
<comment type="caution">
    <text evidence="2">The sequence shown here is derived from an EMBL/GenBank/DDBJ whole genome shotgun (WGS) entry which is preliminary data.</text>
</comment>
<dbReference type="GO" id="GO:0031177">
    <property type="term" value="F:phosphopantetheine binding"/>
    <property type="evidence" value="ECO:0007669"/>
    <property type="project" value="TreeGrafter"/>
</dbReference>
<proteinExistence type="predicted"/>
<protein>
    <submittedName>
        <fullName evidence="2">Amino acid adenylation domain-containing protein</fullName>
    </submittedName>
</protein>
<reference evidence="2 3" key="1">
    <citation type="submission" date="2010-12" db="EMBL/GenBank/DDBJ databases">
        <title>The Genome Sequence of Coprobacillus sp. strain 29_1.</title>
        <authorList>
            <consortium name="The Broad Institute Genome Sequencing Platform"/>
            <person name="Earl A."/>
            <person name="Ward D."/>
            <person name="Feldgarden M."/>
            <person name="Gevers D."/>
            <person name="Daigneault M."/>
            <person name="Sibley C.D."/>
            <person name="White A."/>
            <person name="Strauss J."/>
            <person name="Allen-Vercoe E."/>
            <person name="Young S.K."/>
            <person name="Zeng Q."/>
            <person name="Gargeya S."/>
            <person name="Fitzgerald M."/>
            <person name="Haas B."/>
            <person name="Abouelleil A."/>
            <person name="Alvarado L."/>
            <person name="Arachchi H.M."/>
            <person name="Berlin A."/>
            <person name="Brown A."/>
            <person name="Chapman S.B."/>
            <person name="Chen Z."/>
            <person name="Dunbar C."/>
            <person name="Freedman E."/>
            <person name="Gearin G."/>
            <person name="Gellesch M."/>
            <person name="Goldberg J."/>
            <person name="Griggs A."/>
            <person name="Gujja S."/>
            <person name="Heilman E."/>
            <person name="Heiman D."/>
            <person name="Howarth C."/>
            <person name="Larson L."/>
            <person name="Lui A."/>
            <person name="MacDonald P.J.P."/>
            <person name="Mehta T."/>
            <person name="Montmayeur A."/>
            <person name="Murphy C."/>
            <person name="Neiman D."/>
            <person name="Pearson M."/>
            <person name="Priest M."/>
            <person name="Roberts A."/>
            <person name="Saif S."/>
            <person name="Shea T."/>
            <person name="Shenoy N."/>
            <person name="Sisk P."/>
            <person name="Stolte C."/>
            <person name="Sykes S."/>
            <person name="White J."/>
            <person name="Yandava C."/>
            <person name="Nusbaum C."/>
            <person name="Birren B."/>
        </authorList>
    </citation>
    <scope>NUCLEOTIDE SEQUENCE [LARGE SCALE GENOMIC DNA]</scope>
    <source>
        <strain evidence="2 3">29_1</strain>
    </source>
</reference>
<keyword evidence="3" id="KW-1185">Reference proteome</keyword>
<dbReference type="HOGENOM" id="CLU_000022_2_12_9"/>
<dbReference type="PANTHER" id="PTHR45527:SF1">
    <property type="entry name" value="FATTY ACID SYNTHASE"/>
    <property type="match status" value="1"/>
</dbReference>
<dbReference type="AlphaFoldDB" id="E7GB01"/>
<dbReference type="InterPro" id="IPR000873">
    <property type="entry name" value="AMP-dep_synth/lig_dom"/>
</dbReference>
<accession>E7GB01</accession>
<name>E7GB01_9FIRM</name>
<dbReference type="GO" id="GO:0044550">
    <property type="term" value="P:secondary metabolite biosynthetic process"/>
    <property type="evidence" value="ECO:0007669"/>
    <property type="project" value="TreeGrafter"/>
</dbReference>
<feature type="domain" description="AMP-dependent synthetase/ligase" evidence="1">
    <location>
        <begin position="9"/>
        <end position="360"/>
    </location>
</feature>
<dbReference type="Gene3D" id="3.30.300.30">
    <property type="match status" value="1"/>
</dbReference>
<dbReference type="EMBL" id="ADKX01000033">
    <property type="protein sequence ID" value="EFW04817.1"/>
    <property type="molecule type" value="Genomic_DNA"/>
</dbReference>
<evidence type="ECO:0000313" key="2">
    <source>
        <dbReference type="EMBL" id="EFW04817.1"/>
    </source>
</evidence>
<dbReference type="GO" id="GO:0043041">
    <property type="term" value="P:amino acid activation for nonribosomal peptide biosynthetic process"/>
    <property type="evidence" value="ECO:0007669"/>
    <property type="project" value="TreeGrafter"/>
</dbReference>
<sequence>MKNILEYLEESSNKYFTKSVFTDQNRELTYGECIQYSKKIGTQLLELHKTRQPIAVLMDKTVESLTAFFGVVYSGNFYVVIDSMMPLDRIEKIFETLQPLALVSDYQHQEVAQKLHDKVYYFEDLININIDEDGLSLIRQQMIDTDPLYALFTSGSTGVPKGAILSHRSVINYATWYKETFDITDQTQFGSQTPFYFSMSVSDVYSTIMSGATLHIIPKSLFSFPIKLIEYMNIKKVNTIYWVPSALCIVANLKVLDYMALDYVDKVLFAGEVMPTKQLNYWIHKIPNALYANLFGPTETTDICTYYIIDREFKDDEILPIGKSCNNCDIFLLDENNHEVLDNREGELCVRGSFLAMGYYNNEMKTKEVFVQNPLNKAYPEIIYKTGDLVKYNESGELIYITRKDFQIKHMGYRIELGEIEAAVNSLDKIQSSAVIFDEMKDKIVLIYTGKIDDISIMEGISLRVPDYMKPNVIVKVKVMPYNQNGKIDRKWLKGHYEELGGK</sequence>
<dbReference type="Gene3D" id="3.40.50.12780">
    <property type="entry name" value="N-terminal domain of ligase-like"/>
    <property type="match status" value="1"/>
</dbReference>